<feature type="compositionally biased region" description="Basic and acidic residues" evidence="1">
    <location>
        <begin position="334"/>
        <end position="348"/>
    </location>
</feature>
<feature type="region of interest" description="Disordered" evidence="1">
    <location>
        <begin position="85"/>
        <end position="140"/>
    </location>
</feature>
<proteinExistence type="predicted"/>
<feature type="compositionally biased region" description="Low complexity" evidence="1">
    <location>
        <begin position="108"/>
        <end position="119"/>
    </location>
</feature>
<reference evidence="2" key="1">
    <citation type="submission" date="2014-12" db="EMBL/GenBank/DDBJ databases">
        <title>Insight into the proteome of Arion vulgaris.</title>
        <authorList>
            <person name="Aradska J."/>
            <person name="Bulat T."/>
            <person name="Smidak R."/>
            <person name="Sarate P."/>
            <person name="Gangsoo J."/>
            <person name="Sialana F."/>
            <person name="Bilban M."/>
            <person name="Lubec G."/>
        </authorList>
    </citation>
    <scope>NUCLEOTIDE SEQUENCE</scope>
    <source>
        <tissue evidence="2">Skin</tissue>
    </source>
</reference>
<protein>
    <submittedName>
        <fullName evidence="2">Uncharacterized protein</fullName>
    </submittedName>
</protein>
<organism evidence="2">
    <name type="scientific">Arion vulgaris</name>
    <dbReference type="NCBI Taxonomy" id="1028688"/>
    <lineage>
        <taxon>Eukaryota</taxon>
        <taxon>Metazoa</taxon>
        <taxon>Spiralia</taxon>
        <taxon>Lophotrochozoa</taxon>
        <taxon>Mollusca</taxon>
        <taxon>Gastropoda</taxon>
        <taxon>Heterobranchia</taxon>
        <taxon>Euthyneura</taxon>
        <taxon>Panpulmonata</taxon>
        <taxon>Eupulmonata</taxon>
        <taxon>Stylommatophora</taxon>
        <taxon>Helicina</taxon>
        <taxon>Arionoidea</taxon>
        <taxon>Arionidae</taxon>
        <taxon>Arion</taxon>
    </lineage>
</organism>
<feature type="compositionally biased region" description="Polar residues" evidence="1">
    <location>
        <begin position="120"/>
        <end position="129"/>
    </location>
</feature>
<feature type="compositionally biased region" description="Basic and acidic residues" evidence="1">
    <location>
        <begin position="293"/>
        <end position="308"/>
    </location>
</feature>
<accession>A0A0B6Y454</accession>
<feature type="non-terminal residue" evidence="2">
    <location>
        <position position="1"/>
    </location>
</feature>
<feature type="compositionally biased region" description="Polar residues" evidence="1">
    <location>
        <begin position="309"/>
        <end position="319"/>
    </location>
</feature>
<evidence type="ECO:0000313" key="2">
    <source>
        <dbReference type="EMBL" id="CEK50878.1"/>
    </source>
</evidence>
<sequence>GLEDEKQNDNFGKVDSNIKPQEEFNLLDNLKSPTRKHANIYRKASLPTSTPLVKTAKISEGLKTQNTRSIHDSHQWKSIGGAQLLNNDEDWNSPHDASEYEPNADLTSRFSSQSPQLSSMFTKNTVSRSAETKNRKVNKSAEFPTDLSRITRGSTSEQSNLWRYKSLEDLIPQIKNSDQEKEVMKDVRLDGRRDRDDNVDKTELFYQNMAAHARVTDEKQADLITRARYLQAPVQAMNSEFWEQQSEEDTDTPAVHSNQKQSGFSKSDSKIKNSTESPTRHKSFRRKKQQFPDFKEGLNIEAKNDTHLNRQTRVQSESWSEPRPLRHQRPQMTPDDRVLSRHKESDHRTQRKKSLSNISNENSSLFRKEVTDLRRSLEELQPIHNFSSQPNASNFRMTRSSSEQSLHTIHHDGIQAPTQGHDP</sequence>
<dbReference type="AlphaFoldDB" id="A0A0B6Y454"/>
<gene>
    <name evidence="2" type="primary">ORF11901</name>
</gene>
<evidence type="ECO:0000256" key="1">
    <source>
        <dbReference type="SAM" id="MobiDB-lite"/>
    </source>
</evidence>
<feature type="non-terminal residue" evidence="2">
    <location>
        <position position="423"/>
    </location>
</feature>
<feature type="compositionally biased region" description="Polar residues" evidence="1">
    <location>
        <begin position="255"/>
        <end position="266"/>
    </location>
</feature>
<feature type="compositionally biased region" description="Basic residues" evidence="1">
    <location>
        <begin position="280"/>
        <end position="289"/>
    </location>
</feature>
<feature type="compositionally biased region" description="Polar residues" evidence="1">
    <location>
        <begin position="384"/>
        <end position="407"/>
    </location>
</feature>
<feature type="region of interest" description="Disordered" evidence="1">
    <location>
        <begin position="242"/>
        <end position="363"/>
    </location>
</feature>
<name>A0A0B6Y454_9EUPU</name>
<feature type="region of interest" description="Disordered" evidence="1">
    <location>
        <begin position="381"/>
        <end position="423"/>
    </location>
</feature>
<dbReference type="EMBL" id="HACG01004013">
    <property type="protein sequence ID" value="CEK50878.1"/>
    <property type="molecule type" value="Transcribed_RNA"/>
</dbReference>